<gene>
    <name evidence="2" type="ORF">AYR66_16410</name>
</gene>
<evidence type="ECO:0000313" key="2">
    <source>
        <dbReference type="EMBL" id="OWW20815.1"/>
    </source>
</evidence>
<dbReference type="EMBL" id="LSTO01000001">
    <property type="protein sequence ID" value="OWW20815.1"/>
    <property type="molecule type" value="Genomic_DNA"/>
</dbReference>
<dbReference type="SUPFAM" id="SSF48695">
    <property type="entry name" value="Multiheme cytochromes"/>
    <property type="match status" value="2"/>
</dbReference>
<reference evidence="2 3" key="1">
    <citation type="submission" date="2016-02" db="EMBL/GenBank/DDBJ databases">
        <authorList>
            <person name="Wen L."/>
            <person name="He K."/>
            <person name="Yang H."/>
        </authorList>
    </citation>
    <scope>NUCLEOTIDE SEQUENCE [LARGE SCALE GENOMIC DNA]</scope>
    <source>
        <strain evidence="2 3">TSA40</strain>
    </source>
</reference>
<evidence type="ECO:0008006" key="4">
    <source>
        <dbReference type="Google" id="ProtNLM"/>
    </source>
</evidence>
<keyword evidence="3" id="KW-1185">Reference proteome</keyword>
<comment type="caution">
    <text evidence="2">The sequence shown here is derived from an EMBL/GenBank/DDBJ whole genome shotgun (WGS) entry which is preliminary data.</text>
</comment>
<dbReference type="Proteomes" id="UP000197535">
    <property type="component" value="Unassembled WGS sequence"/>
</dbReference>
<organism evidence="2 3">
    <name type="scientific">Noviherbaspirillum denitrificans</name>
    <dbReference type="NCBI Taxonomy" id="1968433"/>
    <lineage>
        <taxon>Bacteria</taxon>
        <taxon>Pseudomonadati</taxon>
        <taxon>Pseudomonadota</taxon>
        <taxon>Betaproteobacteria</taxon>
        <taxon>Burkholderiales</taxon>
        <taxon>Oxalobacteraceae</taxon>
        <taxon>Noviherbaspirillum</taxon>
    </lineage>
</organism>
<evidence type="ECO:0000256" key="1">
    <source>
        <dbReference type="SAM" id="MobiDB-lite"/>
    </source>
</evidence>
<name>A0A254TE58_9BURK</name>
<feature type="region of interest" description="Disordered" evidence="1">
    <location>
        <begin position="217"/>
        <end position="239"/>
    </location>
</feature>
<dbReference type="AlphaFoldDB" id="A0A254TE58"/>
<dbReference type="InterPro" id="IPR036280">
    <property type="entry name" value="Multihaem_cyt_sf"/>
</dbReference>
<protein>
    <recommendedName>
        <fullName evidence="4">Doubled CXXCH motif domain-containing protein</fullName>
    </recommendedName>
</protein>
<accession>A0A254TE58</accession>
<feature type="compositionally biased region" description="Polar residues" evidence="1">
    <location>
        <begin position="223"/>
        <end position="239"/>
    </location>
</feature>
<sequence length="469" mass="50574">MSGTRVIAEATGMVPNVKSEFERLVRMPISTKEQLRNKREVHDIVDSDFTESPELLGKNNPEYRHVECTDCHNPHRVRRANKFYGTSAATGDGSLRTHTPGGTVAMKGADGNVASGVLRGAWGVEPVFGNTSSTWPQLPLSFTVKKGDPGLNTSTDRNKTYLTREYQLCFKCHSNYANSDDLDAFPALGNTLGGTGGAAANRNYLSRYTNVASEFGSVRATDPPSTGTDQGEYANGTSNKGTACNGSDCEPNGSYPNQGAASSATRYNHRSWHPVMWPTGRDRAERKMNATGAINLLGPFVANIGTQTMYCSDCHGQKTSWKMSPLGPDLTQTQGPHGSDLNFLLKGKWDRTANRGNITNGTYICGNCHVPTNSSGFGTHNPSGDMGDSIMICMNCHVAVPHGWKNKAFLVNMLCVGTEGGATNNCTSFSGYGAVRRPPYYNDARLRVSTWARSGSWGETNCGNGMTNC</sequence>
<evidence type="ECO:0000313" key="3">
    <source>
        <dbReference type="Proteomes" id="UP000197535"/>
    </source>
</evidence>
<proteinExistence type="predicted"/>